<feature type="region of interest" description="Disordered" evidence="6">
    <location>
        <begin position="40"/>
        <end position="73"/>
    </location>
</feature>
<dbReference type="RefSeq" id="WP_038604233.1">
    <property type="nucleotide sequence ID" value="NZ_CP008944.1"/>
</dbReference>
<protein>
    <recommendedName>
        <fullName evidence="7">Thioredoxin domain-containing protein</fullName>
    </recommendedName>
</protein>
<evidence type="ECO:0000256" key="5">
    <source>
        <dbReference type="ARBA" id="ARBA00023284"/>
    </source>
</evidence>
<keyword evidence="5" id="KW-0676">Redox-active center</keyword>
<dbReference type="PROSITE" id="PS51352">
    <property type="entry name" value="THIOREDOXIN_2"/>
    <property type="match status" value="1"/>
</dbReference>
<evidence type="ECO:0000256" key="2">
    <source>
        <dbReference type="ARBA" id="ARBA00022748"/>
    </source>
</evidence>
<dbReference type="CDD" id="cd02966">
    <property type="entry name" value="TlpA_like_family"/>
    <property type="match status" value="1"/>
</dbReference>
<organism evidence="8 9">
    <name type="scientific">Corynebacterium atypicum</name>
    <dbReference type="NCBI Taxonomy" id="191610"/>
    <lineage>
        <taxon>Bacteria</taxon>
        <taxon>Bacillati</taxon>
        <taxon>Actinomycetota</taxon>
        <taxon>Actinomycetes</taxon>
        <taxon>Mycobacteriales</taxon>
        <taxon>Corynebacteriaceae</taxon>
        <taxon>Corynebacterium</taxon>
    </lineage>
</organism>
<dbReference type="InterPro" id="IPR017937">
    <property type="entry name" value="Thioredoxin_CS"/>
</dbReference>
<evidence type="ECO:0000256" key="1">
    <source>
        <dbReference type="ARBA" id="ARBA00004196"/>
    </source>
</evidence>
<evidence type="ECO:0000313" key="8">
    <source>
        <dbReference type="EMBL" id="AIG63544.1"/>
    </source>
</evidence>
<reference evidence="8 9" key="1">
    <citation type="submission" date="2014-07" db="EMBL/GenBank/DDBJ databases">
        <title>Complete genome sequence of Corynebacterium atypicum DSM 44849: identifiction of the mycolic acid biosynthesis genes.</title>
        <authorList>
            <person name="Tippelt A."/>
            <person name="Mollmann S."/>
            <person name="Albersmeier A."/>
            <person name="Jaenicke S."/>
            <person name="Ruckert C."/>
            <person name="Tauch A."/>
        </authorList>
    </citation>
    <scope>NUCLEOTIDE SEQUENCE [LARGE SCALE GENOMIC DNA]</scope>
    <source>
        <strain evidence="8 9">R2070</strain>
    </source>
</reference>
<evidence type="ECO:0000313" key="9">
    <source>
        <dbReference type="Proteomes" id="UP000028504"/>
    </source>
</evidence>
<dbReference type="EMBL" id="CP008944">
    <property type="protein sequence ID" value="AIG63544.1"/>
    <property type="molecule type" value="Genomic_DNA"/>
</dbReference>
<sequence length="213" mass="21591">MRGRGHLVAFTIAAVLSLVVVAIAAASLLGASGDAGHAGPEGGVGNNSASSSEGGALVGSAPHDGRSTRPECPGGGVVAGVELDCLEAEARPQPTGPEQLTVANVWAWWCGPCREELPVVAELARRHPEINVVGVHADPDAAQASSLLTELGIDLPSYQDPRGAFKAGTGIPGVVPVTVLVRGDSVEKILPAAYTSVAKLERDLGLEATEDAQ</sequence>
<proteinExistence type="predicted"/>
<name>A0ABM5QLF4_9CORY</name>
<feature type="domain" description="Thioredoxin" evidence="7">
    <location>
        <begin position="72"/>
        <end position="195"/>
    </location>
</feature>
<keyword evidence="3" id="KW-0812">Transmembrane</keyword>
<evidence type="ECO:0000256" key="3">
    <source>
        <dbReference type="ARBA" id="ARBA00022968"/>
    </source>
</evidence>
<dbReference type="Pfam" id="PF00085">
    <property type="entry name" value="Thioredoxin"/>
    <property type="match status" value="1"/>
</dbReference>
<dbReference type="Proteomes" id="UP000028504">
    <property type="component" value="Chromosome"/>
</dbReference>
<dbReference type="PROSITE" id="PS00194">
    <property type="entry name" value="THIOREDOXIN_1"/>
    <property type="match status" value="1"/>
</dbReference>
<keyword evidence="2" id="KW-0201">Cytochrome c-type biogenesis</keyword>
<accession>A0ABM5QLF4</accession>
<evidence type="ECO:0000259" key="7">
    <source>
        <dbReference type="PROSITE" id="PS51352"/>
    </source>
</evidence>
<keyword evidence="3" id="KW-0735">Signal-anchor</keyword>
<dbReference type="PANTHER" id="PTHR42852:SF6">
    <property type="entry name" value="THIOL:DISULFIDE INTERCHANGE PROTEIN DSBE"/>
    <property type="match status" value="1"/>
</dbReference>
<dbReference type="InterPro" id="IPR013766">
    <property type="entry name" value="Thioredoxin_domain"/>
</dbReference>
<dbReference type="InterPro" id="IPR050553">
    <property type="entry name" value="Thioredoxin_ResA/DsbE_sf"/>
</dbReference>
<evidence type="ECO:0000256" key="4">
    <source>
        <dbReference type="ARBA" id="ARBA00023157"/>
    </source>
</evidence>
<evidence type="ECO:0000256" key="6">
    <source>
        <dbReference type="SAM" id="MobiDB-lite"/>
    </source>
</evidence>
<dbReference type="PANTHER" id="PTHR42852">
    <property type="entry name" value="THIOL:DISULFIDE INTERCHANGE PROTEIN DSBE"/>
    <property type="match status" value="1"/>
</dbReference>
<dbReference type="InterPro" id="IPR036249">
    <property type="entry name" value="Thioredoxin-like_sf"/>
</dbReference>
<comment type="subcellular location">
    <subcellularLocation>
        <location evidence="1">Cell envelope</location>
    </subcellularLocation>
</comment>
<keyword evidence="9" id="KW-1185">Reference proteome</keyword>
<keyword evidence="4" id="KW-1015">Disulfide bond</keyword>
<dbReference type="Gene3D" id="3.40.30.10">
    <property type="entry name" value="Glutaredoxin"/>
    <property type="match status" value="1"/>
</dbReference>
<gene>
    <name evidence="8" type="ORF">CATYP_01330</name>
</gene>
<dbReference type="SUPFAM" id="SSF52833">
    <property type="entry name" value="Thioredoxin-like"/>
    <property type="match status" value="1"/>
</dbReference>
<feature type="compositionally biased region" description="Low complexity" evidence="6">
    <location>
        <begin position="46"/>
        <end position="55"/>
    </location>
</feature>